<keyword evidence="4" id="KW-1185">Reference proteome</keyword>
<proteinExistence type="predicted"/>
<name>A0A1M5EI11_9BACT</name>
<feature type="signal peptide" evidence="1">
    <location>
        <begin position="1"/>
        <end position="19"/>
    </location>
</feature>
<dbReference type="PROSITE" id="PS51257">
    <property type="entry name" value="PROKAR_LIPOPROTEIN"/>
    <property type="match status" value="1"/>
</dbReference>
<dbReference type="Proteomes" id="UP000184048">
    <property type="component" value="Unassembled WGS sequence"/>
</dbReference>
<gene>
    <name evidence="3" type="ORF">SAMN02745131_03534</name>
</gene>
<dbReference type="Gene3D" id="2.60.40.3620">
    <property type="match status" value="3"/>
</dbReference>
<protein>
    <submittedName>
        <fullName evidence="3">SusE outer membrane protein</fullName>
    </submittedName>
</protein>
<dbReference type="AlphaFoldDB" id="A0A1M5EI11"/>
<evidence type="ECO:0000313" key="3">
    <source>
        <dbReference type="EMBL" id="SHF78796.1"/>
    </source>
</evidence>
<evidence type="ECO:0000256" key="1">
    <source>
        <dbReference type="SAM" id="SignalP"/>
    </source>
</evidence>
<evidence type="ECO:0000313" key="4">
    <source>
        <dbReference type="Proteomes" id="UP000184048"/>
    </source>
</evidence>
<organism evidence="3 4">
    <name type="scientific">Flavisolibacter ginsengisoli DSM 18119</name>
    <dbReference type="NCBI Taxonomy" id="1121884"/>
    <lineage>
        <taxon>Bacteria</taxon>
        <taxon>Pseudomonadati</taxon>
        <taxon>Bacteroidota</taxon>
        <taxon>Chitinophagia</taxon>
        <taxon>Chitinophagales</taxon>
        <taxon>Chitinophagaceae</taxon>
        <taxon>Flavisolibacter</taxon>
    </lineage>
</organism>
<dbReference type="InterPro" id="IPR025970">
    <property type="entry name" value="SusE"/>
</dbReference>
<feature type="chain" id="PRO_5013290933" evidence="1">
    <location>
        <begin position="20"/>
        <end position="455"/>
    </location>
</feature>
<dbReference type="CDD" id="cd12956">
    <property type="entry name" value="CBM_SusE-F_like"/>
    <property type="match status" value="1"/>
</dbReference>
<dbReference type="STRING" id="1121884.SAMN02745131_03534"/>
<reference evidence="3 4" key="1">
    <citation type="submission" date="2016-11" db="EMBL/GenBank/DDBJ databases">
        <authorList>
            <person name="Jaros S."/>
            <person name="Januszkiewicz K."/>
            <person name="Wedrychowicz H."/>
        </authorList>
    </citation>
    <scope>NUCLEOTIDE SEQUENCE [LARGE SCALE GENOMIC DNA]</scope>
    <source>
        <strain evidence="3 4">DSM 18119</strain>
    </source>
</reference>
<dbReference type="EMBL" id="FQUU01000018">
    <property type="protein sequence ID" value="SHF78796.1"/>
    <property type="molecule type" value="Genomic_DNA"/>
</dbReference>
<dbReference type="RefSeq" id="WP_072836658.1">
    <property type="nucleotide sequence ID" value="NZ_FQUU01000018.1"/>
</dbReference>
<dbReference type="OrthoDB" id="975117at2"/>
<evidence type="ECO:0000259" key="2">
    <source>
        <dbReference type="Pfam" id="PF14292"/>
    </source>
</evidence>
<accession>A0A1M5EI11</accession>
<feature type="domain" description="SusE outer membrane protein" evidence="2">
    <location>
        <begin position="31"/>
        <end position="128"/>
    </location>
</feature>
<dbReference type="Pfam" id="PF14292">
    <property type="entry name" value="SusE"/>
    <property type="match status" value="1"/>
</dbReference>
<keyword evidence="1" id="KW-0732">Signal</keyword>
<dbReference type="CDD" id="cd12967">
    <property type="entry name" value="CBM_SusE-F_like_u1"/>
    <property type="match status" value="1"/>
</dbReference>
<sequence>MRSIIKLLLLVAGAGIVFSACNKVGDLPHYGNGTAPVLTASATDIAPAPTDSLKEVLTLNWTSAKYATADKNMKYTIEIDSTGKNFANPGRIVVNGALTRNILARELNDILLAKGYAFNVPVDMDVRVVSSYANNNERLMSNTLKIKMTPYKVPPKVAPPTTNTLFIVGDATAGGWGNPVPLPAQQFTRIDETTYEGTFYLNGGKQYLVVVKNGEWDKYSVANNSLPGLSLGGAFGAGLSDNFPGPSATGMYKIRLDFQSGLFTVTPAGPYAVMYVPGDYQGWTPATAQQLGSPAADGKYEGYVYFPAGGSFEFKLTTTPDWSTALGDAGGGTLSSSGGNLTVPGAGYYHIMANTNDNTWSATKTTWSMIGDFNSWGSDADMTFDANSKTWSGTITAASDGSFKFRANHDWGLNLGDNNADGSLEKDGANINITAGTHNVTLYLNGAGYYTYKIQ</sequence>